<dbReference type="Pfam" id="PF01551">
    <property type="entry name" value="Peptidase_M23"/>
    <property type="match status" value="1"/>
</dbReference>
<proteinExistence type="predicted"/>
<gene>
    <name evidence="2" type="ORF">H8709_06045</name>
</gene>
<dbReference type="InterPro" id="IPR011055">
    <property type="entry name" value="Dup_hybrid_motif"/>
</dbReference>
<dbReference type="InterPro" id="IPR050570">
    <property type="entry name" value="Cell_wall_metabolism_enzyme"/>
</dbReference>
<dbReference type="PANTHER" id="PTHR21666">
    <property type="entry name" value="PEPTIDASE-RELATED"/>
    <property type="match status" value="1"/>
</dbReference>
<feature type="domain" description="M23ase beta-sheet core" evidence="1">
    <location>
        <begin position="28"/>
        <end position="126"/>
    </location>
</feature>
<comment type="caution">
    <text evidence="2">The sequence shown here is derived from an EMBL/GenBank/DDBJ whole genome shotgun (WGS) entry which is preliminary data.</text>
</comment>
<dbReference type="InterPro" id="IPR016047">
    <property type="entry name" value="M23ase_b-sheet_dom"/>
</dbReference>
<evidence type="ECO:0000313" key="2">
    <source>
        <dbReference type="EMBL" id="MBC8570389.1"/>
    </source>
</evidence>
<dbReference type="EMBL" id="JACRTC010000003">
    <property type="protein sequence ID" value="MBC8570389.1"/>
    <property type="molecule type" value="Genomic_DNA"/>
</dbReference>
<dbReference type="SUPFAM" id="SSF51261">
    <property type="entry name" value="Duplicated hybrid motif"/>
    <property type="match status" value="1"/>
</dbReference>
<dbReference type="CDD" id="cd12797">
    <property type="entry name" value="M23_peptidase"/>
    <property type="match status" value="1"/>
</dbReference>
<sequence length="135" mass="14249">MLPLSGDVINKYSAGELVKNQTLGDWRTHDGIDMAAASGTPVKAVADGVVETVSDDPLWGKTVTISHSGGYSSCYSGLSDDVSLKDGQTVEIGQLVGYVGSSPLSEVALESHLHFGLKLDGQWVDPLVTMDKLQD</sequence>
<dbReference type="PANTHER" id="PTHR21666:SF270">
    <property type="entry name" value="MUREIN HYDROLASE ACTIVATOR ENVC"/>
    <property type="match status" value="1"/>
</dbReference>
<name>A0A926I6T6_9FIRM</name>
<evidence type="ECO:0000313" key="3">
    <source>
        <dbReference type="Proteomes" id="UP000660861"/>
    </source>
</evidence>
<reference evidence="2" key="1">
    <citation type="submission" date="2020-08" db="EMBL/GenBank/DDBJ databases">
        <title>Genome public.</title>
        <authorList>
            <person name="Liu C."/>
            <person name="Sun Q."/>
        </authorList>
    </citation>
    <scope>NUCLEOTIDE SEQUENCE</scope>
    <source>
        <strain evidence="2">NSJ-54</strain>
    </source>
</reference>
<evidence type="ECO:0000259" key="1">
    <source>
        <dbReference type="Pfam" id="PF01551"/>
    </source>
</evidence>
<organism evidence="2 3">
    <name type="scientific">Zongyangia hominis</name>
    <dbReference type="NCBI Taxonomy" id="2763677"/>
    <lineage>
        <taxon>Bacteria</taxon>
        <taxon>Bacillati</taxon>
        <taxon>Bacillota</taxon>
        <taxon>Clostridia</taxon>
        <taxon>Eubacteriales</taxon>
        <taxon>Oscillospiraceae</taxon>
        <taxon>Zongyangia</taxon>
    </lineage>
</organism>
<dbReference type="AlphaFoldDB" id="A0A926I6T6"/>
<dbReference type="GO" id="GO:0004222">
    <property type="term" value="F:metalloendopeptidase activity"/>
    <property type="evidence" value="ECO:0007669"/>
    <property type="project" value="TreeGrafter"/>
</dbReference>
<dbReference type="RefSeq" id="WP_262397485.1">
    <property type="nucleotide sequence ID" value="NZ_JACRTC010000003.1"/>
</dbReference>
<dbReference type="Gene3D" id="2.70.70.10">
    <property type="entry name" value="Glucose Permease (Domain IIA)"/>
    <property type="match status" value="1"/>
</dbReference>
<keyword evidence="3" id="KW-1185">Reference proteome</keyword>
<accession>A0A926I6T6</accession>
<dbReference type="Proteomes" id="UP000660861">
    <property type="component" value="Unassembled WGS sequence"/>
</dbReference>
<protein>
    <submittedName>
        <fullName evidence="2">M23 family metallopeptidase</fullName>
    </submittedName>
</protein>